<feature type="region of interest" description="Disordered" evidence="1">
    <location>
        <begin position="1"/>
        <end position="32"/>
    </location>
</feature>
<feature type="compositionally biased region" description="Gly residues" evidence="1">
    <location>
        <begin position="17"/>
        <end position="30"/>
    </location>
</feature>
<dbReference type="OrthoDB" id="250654at2759"/>
<gene>
    <name evidence="2" type="primary">Contig18100.g19240</name>
    <name evidence="2" type="ORF">STYLEM_17631</name>
</gene>
<proteinExistence type="predicted"/>
<organism evidence="2 3">
    <name type="scientific">Stylonychia lemnae</name>
    <name type="common">Ciliate</name>
    <dbReference type="NCBI Taxonomy" id="5949"/>
    <lineage>
        <taxon>Eukaryota</taxon>
        <taxon>Sar</taxon>
        <taxon>Alveolata</taxon>
        <taxon>Ciliophora</taxon>
        <taxon>Intramacronucleata</taxon>
        <taxon>Spirotrichea</taxon>
        <taxon>Stichotrichia</taxon>
        <taxon>Sporadotrichida</taxon>
        <taxon>Oxytrichidae</taxon>
        <taxon>Stylonychinae</taxon>
        <taxon>Stylonychia</taxon>
    </lineage>
</organism>
<name>A0A078B1S4_STYLE</name>
<dbReference type="EMBL" id="CCKQ01016639">
    <property type="protein sequence ID" value="CDW88510.1"/>
    <property type="molecule type" value="Genomic_DNA"/>
</dbReference>
<evidence type="ECO:0000313" key="3">
    <source>
        <dbReference type="Proteomes" id="UP000039865"/>
    </source>
</evidence>
<feature type="region of interest" description="Disordered" evidence="1">
    <location>
        <begin position="109"/>
        <end position="130"/>
    </location>
</feature>
<sequence length="416" mass="47931">MSKQLLINERPSDNGPSYGGGGDFGGGGGDWPKASIGNYKGVMLCNRPNELGQQRKPDRANLPFNSRVMPEEPVGWNPTKKLFPKTSKKKIDPNNILFKHKRFLKNLEDQKYREKEEQERTQQEKEEKKKKFIETAAVQRKKIKELKKDENGNVIQEAEYEDELPKARLTEENLKKQDVISQKSAQQQKSQVSKRNKQKPAWAKTEQELEDEKEKEIDNLLEFAYELDYEKFMDDFEVRQALAIIKDRVQEIKKDEDWKAKMAKEWNDAAAEDEGGDYQNAYNPTKKNDDDAKSHATSFKSAKTGMSKGSLRSQVEKAVQEQGRPEWDQSVKSQKMTTEERVANRLANEVLKDNAKLRGVHSNQSIQKLLMKEAKRQLMEGGEYKGPVIQVIKEKELKEPGQDYSNLPYLHKNPAV</sequence>
<dbReference type="PANTHER" id="PTHR41747:SF1">
    <property type="entry name" value="CHROMOSOME UNDETERMINED SCAFFOLD_128, WHOLE GENOME SHOTGUN SEQUENCE"/>
    <property type="match status" value="1"/>
</dbReference>
<evidence type="ECO:0000256" key="1">
    <source>
        <dbReference type="SAM" id="MobiDB-lite"/>
    </source>
</evidence>
<dbReference type="OMA" id="RANNWSV"/>
<keyword evidence="3" id="KW-1185">Reference proteome</keyword>
<feature type="compositionally biased region" description="Basic and acidic residues" evidence="1">
    <location>
        <begin position="314"/>
        <end position="329"/>
    </location>
</feature>
<feature type="region of interest" description="Disordered" evidence="1">
    <location>
        <begin position="175"/>
        <end position="213"/>
    </location>
</feature>
<dbReference type="PANTHER" id="PTHR41747">
    <property type="entry name" value="CHROMOSOME UNDETERMINED SCAFFOLD_128, WHOLE GENOME SHOTGUN SEQUENCE"/>
    <property type="match status" value="1"/>
</dbReference>
<feature type="region of interest" description="Disordered" evidence="1">
    <location>
        <begin position="269"/>
        <end position="339"/>
    </location>
</feature>
<evidence type="ECO:0000313" key="2">
    <source>
        <dbReference type="EMBL" id="CDW88510.1"/>
    </source>
</evidence>
<reference evidence="2 3" key="1">
    <citation type="submission" date="2014-06" db="EMBL/GenBank/DDBJ databases">
        <authorList>
            <person name="Swart Estienne"/>
        </authorList>
    </citation>
    <scope>NUCLEOTIDE SEQUENCE [LARGE SCALE GENOMIC DNA]</scope>
    <source>
        <strain evidence="2 3">130c</strain>
    </source>
</reference>
<dbReference type="Proteomes" id="UP000039865">
    <property type="component" value="Unassembled WGS sequence"/>
</dbReference>
<feature type="compositionally biased region" description="Low complexity" evidence="1">
    <location>
        <begin position="181"/>
        <end position="191"/>
    </location>
</feature>
<dbReference type="AlphaFoldDB" id="A0A078B1S4"/>
<protein>
    <submittedName>
        <fullName evidence="2">Uncharacterized protein</fullName>
    </submittedName>
</protein>
<feature type="region of interest" description="Disordered" evidence="1">
    <location>
        <begin position="49"/>
        <end position="88"/>
    </location>
</feature>
<dbReference type="InParanoid" id="A0A078B1S4"/>
<accession>A0A078B1S4</accession>